<name>A0A849SBU7_UNCEI</name>
<organism evidence="2 3">
    <name type="scientific">Eiseniibacteriota bacterium</name>
    <dbReference type="NCBI Taxonomy" id="2212470"/>
    <lineage>
        <taxon>Bacteria</taxon>
        <taxon>Candidatus Eiseniibacteriota</taxon>
    </lineage>
</organism>
<evidence type="ECO:0000313" key="3">
    <source>
        <dbReference type="Proteomes" id="UP000580839"/>
    </source>
</evidence>
<sequence length="174" mass="18466">MSRAKQVALVFAGYLLAFVASGLSAFFYDRSFSPADSQAMSGMIAGGTMFLAGGVFCLISIVPTGLALWFLRESRRFWAAFSFAGLLFAIVGLALSIAAVTTRGGMSREPLFALVSFLGIVQMFGSPLWIGGFLLFALLAPARDLRRRMLVAAAIEVGIAACGLLHFFAPVAPI</sequence>
<gene>
    <name evidence="2" type="ORF">HOP12_01595</name>
</gene>
<evidence type="ECO:0000256" key="1">
    <source>
        <dbReference type="SAM" id="Phobius"/>
    </source>
</evidence>
<keyword evidence="1" id="KW-1133">Transmembrane helix</keyword>
<reference evidence="2 3" key="1">
    <citation type="submission" date="2020-04" db="EMBL/GenBank/DDBJ databases">
        <title>Metagenomic profiling of ammonia- and methane-oxidizing microorganisms in a Dutch drinking water treatment plant.</title>
        <authorList>
            <person name="Poghosyan L."/>
            <person name="Leucker S."/>
        </authorList>
    </citation>
    <scope>NUCLEOTIDE SEQUENCE [LARGE SCALE GENOMIC DNA]</scope>
    <source>
        <strain evidence="2">S-RSF-IL-03</strain>
    </source>
</reference>
<keyword evidence="1" id="KW-0472">Membrane</keyword>
<feature type="transmembrane region" description="Helical" evidence="1">
    <location>
        <begin position="111"/>
        <end position="138"/>
    </location>
</feature>
<protein>
    <submittedName>
        <fullName evidence="2">Uncharacterized protein</fullName>
    </submittedName>
</protein>
<feature type="transmembrane region" description="Helical" evidence="1">
    <location>
        <begin position="48"/>
        <end position="71"/>
    </location>
</feature>
<dbReference type="AlphaFoldDB" id="A0A849SBU7"/>
<comment type="caution">
    <text evidence="2">The sequence shown here is derived from an EMBL/GenBank/DDBJ whole genome shotgun (WGS) entry which is preliminary data.</text>
</comment>
<evidence type="ECO:0000313" key="2">
    <source>
        <dbReference type="EMBL" id="NOT32842.1"/>
    </source>
</evidence>
<feature type="transmembrane region" description="Helical" evidence="1">
    <location>
        <begin position="150"/>
        <end position="169"/>
    </location>
</feature>
<accession>A0A849SBU7</accession>
<dbReference type="EMBL" id="JABFRW010000019">
    <property type="protein sequence ID" value="NOT32842.1"/>
    <property type="molecule type" value="Genomic_DNA"/>
</dbReference>
<keyword evidence="1" id="KW-0812">Transmembrane</keyword>
<feature type="transmembrane region" description="Helical" evidence="1">
    <location>
        <begin position="7"/>
        <end position="28"/>
    </location>
</feature>
<dbReference type="Proteomes" id="UP000580839">
    <property type="component" value="Unassembled WGS sequence"/>
</dbReference>
<feature type="transmembrane region" description="Helical" evidence="1">
    <location>
        <begin position="78"/>
        <end position="99"/>
    </location>
</feature>
<proteinExistence type="predicted"/>